<dbReference type="EMBL" id="JBJVNI010000022">
    <property type="protein sequence ID" value="MFM9613858.1"/>
    <property type="molecule type" value="Genomic_DNA"/>
</dbReference>
<accession>A0ABW9I0H9</accession>
<reference evidence="1 2" key="1">
    <citation type="submission" date="2024-12" db="EMBL/GenBank/DDBJ databases">
        <title>Forecasting of Potato common scab and diversities of Pathogenic streptomyces spp. in china.</title>
        <authorList>
            <person name="Handique U."/>
            <person name="Wu J."/>
        </authorList>
    </citation>
    <scope>NUCLEOTIDE SEQUENCE [LARGE SCALE GENOMIC DNA]</scope>
    <source>
        <strain evidence="1 2">ZRIMU1530</strain>
    </source>
</reference>
<comment type="caution">
    <text evidence="1">The sequence shown here is derived from an EMBL/GenBank/DDBJ whole genome shotgun (WGS) entry which is preliminary data.</text>
</comment>
<organism evidence="1 2">
    <name type="scientific">Streptomyces niveiscabiei</name>
    <dbReference type="NCBI Taxonomy" id="164115"/>
    <lineage>
        <taxon>Bacteria</taxon>
        <taxon>Bacillati</taxon>
        <taxon>Actinomycetota</taxon>
        <taxon>Actinomycetes</taxon>
        <taxon>Kitasatosporales</taxon>
        <taxon>Streptomycetaceae</taxon>
        <taxon>Streptomyces</taxon>
    </lineage>
</organism>
<keyword evidence="2" id="KW-1185">Reference proteome</keyword>
<protein>
    <recommendedName>
        <fullName evidence="3">B3/B4 tRNA-binding domain-containing protein</fullName>
    </recommendedName>
</protein>
<sequence>MSLPPPYDLKLVVAPEVRDGLGLHHVRVWSVRSAGPLAAPVLGARDAAALLESLPREDSLTGYRSLLTALGHPGTTPAGERLRELIAGRPWQGHGGLVDAVTLASVAAGGGVGLHDPGTLPAGAAFVVRRSPGGERIVPAFSTRSRPVPAGDLTYGIEAGDGTFTPMAWLGRRDTDSAAHQLRPASHTALVVALGHPQDRPEHTESVITTVERVLETLALRTTIDHLPT</sequence>
<evidence type="ECO:0008006" key="3">
    <source>
        <dbReference type="Google" id="ProtNLM"/>
    </source>
</evidence>
<gene>
    <name evidence="1" type="ORF">ACKI18_34880</name>
</gene>
<proteinExistence type="predicted"/>
<name>A0ABW9I0H9_9ACTN</name>
<evidence type="ECO:0000313" key="2">
    <source>
        <dbReference type="Proteomes" id="UP001631957"/>
    </source>
</evidence>
<dbReference type="Proteomes" id="UP001631957">
    <property type="component" value="Unassembled WGS sequence"/>
</dbReference>
<dbReference type="RefSeq" id="WP_109362200.1">
    <property type="nucleotide sequence ID" value="NZ_JBJVNI010000022.1"/>
</dbReference>
<evidence type="ECO:0000313" key="1">
    <source>
        <dbReference type="EMBL" id="MFM9613858.1"/>
    </source>
</evidence>